<dbReference type="PROSITE" id="PS51318">
    <property type="entry name" value="TAT"/>
    <property type="match status" value="1"/>
</dbReference>
<evidence type="ECO:0000256" key="1">
    <source>
        <dbReference type="SAM" id="SignalP"/>
    </source>
</evidence>
<reference evidence="4 5" key="1">
    <citation type="submission" date="2018-03" db="EMBL/GenBank/DDBJ databases">
        <title>Defining the species Micromonospora saelicesensis and Micromonospora noduli under the framework of genomics.</title>
        <authorList>
            <person name="Riesco R."/>
            <person name="Trujillo M.E."/>
        </authorList>
    </citation>
    <scope>NUCLEOTIDE SEQUENCE [LARGE SCALE GENOMIC DNA]</scope>
    <source>
        <strain evidence="2 4">LAH08</strain>
        <strain evidence="3 5">MED15</strain>
    </source>
</reference>
<dbReference type="Proteomes" id="UP000248966">
    <property type="component" value="Unassembled WGS sequence"/>
</dbReference>
<feature type="chain" id="PRO_5016313170" evidence="1">
    <location>
        <begin position="31"/>
        <end position="151"/>
    </location>
</feature>
<protein>
    <submittedName>
        <fullName evidence="2">Uncharacterized protein</fullName>
    </submittedName>
</protein>
<keyword evidence="1" id="KW-0732">Signal</keyword>
<evidence type="ECO:0000313" key="4">
    <source>
        <dbReference type="Proteomes" id="UP000248966"/>
    </source>
</evidence>
<dbReference type="EMBL" id="PYAC01000011">
    <property type="protein sequence ID" value="RAO19299.1"/>
    <property type="molecule type" value="Genomic_DNA"/>
</dbReference>
<organism evidence="2 4">
    <name type="scientific">Micromonospora noduli</name>
    <dbReference type="NCBI Taxonomy" id="709876"/>
    <lineage>
        <taxon>Bacteria</taxon>
        <taxon>Bacillati</taxon>
        <taxon>Actinomycetota</taxon>
        <taxon>Actinomycetes</taxon>
        <taxon>Micromonosporales</taxon>
        <taxon>Micromonosporaceae</taxon>
        <taxon>Micromonospora</taxon>
    </lineage>
</organism>
<gene>
    <name evidence="2" type="ORF">LAH08_03373</name>
    <name evidence="3" type="ORF">MED15_02932</name>
</gene>
<evidence type="ECO:0000313" key="5">
    <source>
        <dbReference type="Proteomes" id="UP000249045"/>
    </source>
</evidence>
<dbReference type="InterPro" id="IPR006311">
    <property type="entry name" value="TAT_signal"/>
</dbReference>
<feature type="signal peptide" evidence="1">
    <location>
        <begin position="1"/>
        <end position="30"/>
    </location>
</feature>
<proteinExistence type="predicted"/>
<evidence type="ECO:0000313" key="3">
    <source>
        <dbReference type="EMBL" id="RAO19299.1"/>
    </source>
</evidence>
<name>A0A328N1U7_9ACTN</name>
<comment type="caution">
    <text evidence="2">The sequence shown here is derived from an EMBL/GenBank/DDBJ whole genome shotgun (WGS) entry which is preliminary data.</text>
</comment>
<evidence type="ECO:0000313" key="2">
    <source>
        <dbReference type="EMBL" id="RAO00141.1"/>
    </source>
</evidence>
<dbReference type="EMBL" id="PYAA01000019">
    <property type="protein sequence ID" value="RAO00141.1"/>
    <property type="molecule type" value="Genomic_DNA"/>
</dbReference>
<accession>A0A328N1U7</accession>
<sequence>MTVRSIRRPLIATGLVAAAATVAFTPSASASVPLRAAAQADNASVTAFVVGATGKIEANGAAAIVPVTVTCSKAIDFDLEVKVAQAVGQTMRAGTTVRRVTCAEGTQQVRIAVVPVERPFAAGVAFGVLNAHPCDPYCTPMHDERKFNLAL</sequence>
<keyword evidence="5" id="KW-1185">Reference proteome</keyword>
<dbReference type="Proteomes" id="UP000249045">
    <property type="component" value="Unassembled WGS sequence"/>
</dbReference>
<dbReference type="RefSeq" id="WP_112584617.1">
    <property type="nucleotide sequence ID" value="NZ_PYAA01000019.1"/>
</dbReference>
<dbReference type="AlphaFoldDB" id="A0A328N1U7"/>